<accession>A0AAU9DP39</accession>
<feature type="modified residue" description="4-aspartylphosphate" evidence="2">
    <location>
        <position position="54"/>
    </location>
</feature>
<organism evidence="4 5">
    <name type="scientific">Haliovirga abyssi</name>
    <dbReference type="NCBI Taxonomy" id="2996794"/>
    <lineage>
        <taxon>Bacteria</taxon>
        <taxon>Fusobacteriati</taxon>
        <taxon>Fusobacteriota</taxon>
        <taxon>Fusobacteriia</taxon>
        <taxon>Fusobacteriales</taxon>
        <taxon>Haliovirgaceae</taxon>
        <taxon>Haliovirga</taxon>
    </lineage>
</organism>
<proteinExistence type="predicted"/>
<dbReference type="InterPro" id="IPR001789">
    <property type="entry name" value="Sig_transdc_resp-reg_receiver"/>
</dbReference>
<keyword evidence="1 2" id="KW-0597">Phosphoprotein</keyword>
<gene>
    <name evidence="4" type="ORF">HLVA_07270</name>
</gene>
<evidence type="ECO:0000256" key="2">
    <source>
        <dbReference type="PROSITE-ProRule" id="PRU00169"/>
    </source>
</evidence>
<dbReference type="RefSeq" id="WP_307905093.1">
    <property type="nucleotide sequence ID" value="NZ_AP027059.1"/>
</dbReference>
<keyword evidence="5" id="KW-1185">Reference proteome</keyword>
<dbReference type="KEGG" id="haby:HLVA_07270"/>
<protein>
    <recommendedName>
        <fullName evidence="3">Response regulatory domain-containing protein</fullName>
    </recommendedName>
</protein>
<sequence>MNKKKVLVIDDELTIRLVLKELIEDLGYDFLESGRAMQGIEILKNNKVDLILLDIQLPQMNGLEAIQKIREINKEVPVFMITAFHNLKDVVEMLDVEIQEFISKPFDLENLQNKMKEYLKGDE</sequence>
<evidence type="ECO:0000313" key="5">
    <source>
        <dbReference type="Proteomes" id="UP001321582"/>
    </source>
</evidence>
<dbReference type="PANTHER" id="PTHR44591">
    <property type="entry name" value="STRESS RESPONSE REGULATOR PROTEIN 1"/>
    <property type="match status" value="1"/>
</dbReference>
<evidence type="ECO:0000259" key="3">
    <source>
        <dbReference type="PROSITE" id="PS50110"/>
    </source>
</evidence>
<dbReference type="InterPro" id="IPR011006">
    <property type="entry name" value="CheY-like_superfamily"/>
</dbReference>
<dbReference type="PROSITE" id="PS50110">
    <property type="entry name" value="RESPONSE_REGULATORY"/>
    <property type="match status" value="1"/>
</dbReference>
<evidence type="ECO:0000256" key="1">
    <source>
        <dbReference type="ARBA" id="ARBA00022553"/>
    </source>
</evidence>
<dbReference type="InterPro" id="IPR050595">
    <property type="entry name" value="Bact_response_regulator"/>
</dbReference>
<dbReference type="GO" id="GO:0000160">
    <property type="term" value="P:phosphorelay signal transduction system"/>
    <property type="evidence" value="ECO:0007669"/>
    <property type="project" value="InterPro"/>
</dbReference>
<name>A0AAU9DP39_9FUSO</name>
<dbReference type="EMBL" id="AP027059">
    <property type="protein sequence ID" value="BDU50158.1"/>
    <property type="molecule type" value="Genomic_DNA"/>
</dbReference>
<feature type="domain" description="Response regulatory" evidence="3">
    <location>
        <begin position="5"/>
        <end position="119"/>
    </location>
</feature>
<dbReference type="SMART" id="SM00448">
    <property type="entry name" value="REC"/>
    <property type="match status" value="1"/>
</dbReference>
<reference evidence="4 5" key="1">
    <citation type="submission" date="2022-11" db="EMBL/GenBank/DDBJ databases">
        <title>Haliovirga abyssi gen. nov., sp. nov., a mesophilic fermentative bacterium isolated from the Iheya North hydrothermal field and the proposal of Haliovirgaceae fam. nov.</title>
        <authorList>
            <person name="Miyazaki U."/>
            <person name="Tame A."/>
            <person name="Miyazaki J."/>
            <person name="Takai K."/>
            <person name="Sawayama S."/>
            <person name="Kitajima M."/>
            <person name="Okamoto A."/>
            <person name="Nakagawa S."/>
        </authorList>
    </citation>
    <scope>NUCLEOTIDE SEQUENCE [LARGE SCALE GENOMIC DNA]</scope>
    <source>
        <strain evidence="4 5">IC12</strain>
    </source>
</reference>
<dbReference type="SUPFAM" id="SSF52172">
    <property type="entry name" value="CheY-like"/>
    <property type="match status" value="1"/>
</dbReference>
<dbReference type="CDD" id="cd00156">
    <property type="entry name" value="REC"/>
    <property type="match status" value="1"/>
</dbReference>
<evidence type="ECO:0000313" key="4">
    <source>
        <dbReference type="EMBL" id="BDU50158.1"/>
    </source>
</evidence>
<dbReference type="PANTHER" id="PTHR44591:SF3">
    <property type="entry name" value="RESPONSE REGULATORY DOMAIN-CONTAINING PROTEIN"/>
    <property type="match status" value="1"/>
</dbReference>
<dbReference type="Gene3D" id="3.40.50.2300">
    <property type="match status" value="1"/>
</dbReference>
<dbReference type="AlphaFoldDB" id="A0AAU9DP39"/>
<dbReference type="Pfam" id="PF00072">
    <property type="entry name" value="Response_reg"/>
    <property type="match status" value="1"/>
</dbReference>
<dbReference type="Proteomes" id="UP001321582">
    <property type="component" value="Chromosome"/>
</dbReference>